<dbReference type="GO" id="GO:0008658">
    <property type="term" value="F:penicillin binding"/>
    <property type="evidence" value="ECO:0007669"/>
    <property type="project" value="InterPro"/>
</dbReference>
<accession>A0A6J4LAZ6</accession>
<feature type="region of interest" description="Disordered" evidence="14">
    <location>
        <begin position="584"/>
        <end position="610"/>
    </location>
</feature>
<proteinExistence type="inferred from homology"/>
<evidence type="ECO:0000256" key="4">
    <source>
        <dbReference type="ARBA" id="ARBA00022670"/>
    </source>
</evidence>
<keyword evidence="4" id="KW-0645">Protease</keyword>
<evidence type="ECO:0000256" key="1">
    <source>
        <dbReference type="ARBA" id="ARBA00007090"/>
    </source>
</evidence>
<evidence type="ECO:0000256" key="2">
    <source>
        <dbReference type="ARBA" id="ARBA00007739"/>
    </source>
</evidence>
<dbReference type="InterPro" id="IPR001264">
    <property type="entry name" value="Glyco_trans_51"/>
</dbReference>
<dbReference type="EMBL" id="CADCUB010000085">
    <property type="protein sequence ID" value="CAA9327337.1"/>
    <property type="molecule type" value="Genomic_DNA"/>
</dbReference>
<dbReference type="Pfam" id="PF00905">
    <property type="entry name" value="Transpeptidase"/>
    <property type="match status" value="1"/>
</dbReference>
<dbReference type="PANTHER" id="PTHR32282">
    <property type="entry name" value="BINDING PROTEIN TRANSPEPTIDASE, PUTATIVE-RELATED"/>
    <property type="match status" value="1"/>
</dbReference>
<organism evidence="17">
    <name type="scientific">uncultured Frankineae bacterium</name>
    <dbReference type="NCBI Taxonomy" id="437475"/>
    <lineage>
        <taxon>Bacteria</taxon>
        <taxon>Bacillati</taxon>
        <taxon>Actinomycetota</taxon>
        <taxon>Actinomycetes</taxon>
        <taxon>Frankiales</taxon>
        <taxon>environmental samples</taxon>
    </lineage>
</organism>
<keyword evidence="3" id="KW-0121">Carboxypeptidase</keyword>
<dbReference type="PANTHER" id="PTHR32282:SF33">
    <property type="entry name" value="PEPTIDOGLYCAN GLYCOSYLTRANSFERASE"/>
    <property type="match status" value="1"/>
</dbReference>
<comment type="catalytic activity">
    <reaction evidence="13">
        <text>[GlcNAc-(1-&gt;4)-Mur2Ac(oyl-L-Ala-gamma-D-Glu-L-Lys-D-Ala-D-Ala)](n)-di-trans,octa-cis-undecaprenyl diphosphate + beta-D-GlcNAc-(1-&gt;4)-Mur2Ac(oyl-L-Ala-gamma-D-Glu-L-Lys-D-Ala-D-Ala)-di-trans,octa-cis-undecaprenyl diphosphate = [GlcNAc-(1-&gt;4)-Mur2Ac(oyl-L-Ala-gamma-D-Glu-L-Lys-D-Ala-D-Ala)](n+1)-di-trans,octa-cis-undecaprenyl diphosphate + di-trans,octa-cis-undecaprenyl diphosphate + H(+)</text>
        <dbReference type="Rhea" id="RHEA:23708"/>
        <dbReference type="Rhea" id="RHEA-COMP:9602"/>
        <dbReference type="Rhea" id="RHEA-COMP:9603"/>
        <dbReference type="ChEBI" id="CHEBI:15378"/>
        <dbReference type="ChEBI" id="CHEBI:58405"/>
        <dbReference type="ChEBI" id="CHEBI:60033"/>
        <dbReference type="ChEBI" id="CHEBI:78435"/>
        <dbReference type="EC" id="2.4.99.28"/>
    </reaction>
</comment>
<feature type="compositionally biased region" description="Pro residues" evidence="14">
    <location>
        <begin position="688"/>
        <end position="700"/>
    </location>
</feature>
<feature type="domain" description="Glycosyl transferase family 51" evidence="16">
    <location>
        <begin position="70"/>
        <end position="255"/>
    </location>
</feature>
<evidence type="ECO:0000256" key="10">
    <source>
        <dbReference type="ARBA" id="ARBA00023268"/>
    </source>
</evidence>
<keyword evidence="10" id="KW-0511">Multifunctional enzyme</keyword>
<dbReference type="Gene3D" id="1.10.3810.10">
    <property type="entry name" value="Biosynthetic peptidoglycan transglycosylase-like"/>
    <property type="match status" value="1"/>
</dbReference>
<name>A0A6J4LAZ6_9ACTN</name>
<evidence type="ECO:0000256" key="12">
    <source>
        <dbReference type="ARBA" id="ARBA00034000"/>
    </source>
</evidence>
<sequence length="708" mass="74973">MLRLLRGCGRIVLALLLSLVLGGLFALASLPVVAGGGLAAKERMDDYLVLPTELEVPPLPQRSRMLAADGSLIAWLYAENRVRVSLADVPLTTRRAVIAIEDARFYEHRGVDVKGSLRAAVRNGVSGGVQEGGSTLTQQYVKNALLAAATSDQQRQAAREVTLERKLREARYAMALERRISKDEILERYLNIAYYGNGAYGIGTATDLYFSRSVRNLTVAQSALLAGIVQSPARLDPIDHPEAALARRNVVLARMAELGWLTAAELATESAKPLGLVLSPISSGCEAPRVPAPFFCDYVRRALEDGPLGATLGDTREERQRRLLGGGLTIRTTLDLRMQRHAQAVLDQRIPPDDPSGVAAAFTAVVPGTGQVPALVVNRRFGEAGTPGSTKLNLALGGSSGMQPGSTFKPFVLAAALQQGLPLDTTFDSPASYTSRVFTTCKRGRCKLPYTVSNAGDSNAGRHDIVSGTHGSVNTFYLQLLEKTGVEQPARIAEALGLRQFSGGSPSAPLLRGGSVVLGTNEVSPLAMSAAYAAFAARGRYCPPTPVTEVLDAGGLPLALTPQPCRQALDPATADRITAVLRGTIDGPSRGRTARRADIGRPAAGKTGSTNDSKAAWFAGYVPQLASSVWVGRPVPSPLRNVTIGGQYFRQVYGGLLPAPVWRDVMRPVLAGRPVAPMPPHAVSRPRPAVPVPGASPSPVPTSVALSR</sequence>
<evidence type="ECO:0000256" key="9">
    <source>
        <dbReference type="ARBA" id="ARBA00022984"/>
    </source>
</evidence>
<dbReference type="GO" id="GO:0030288">
    <property type="term" value="C:outer membrane-bounded periplasmic space"/>
    <property type="evidence" value="ECO:0007669"/>
    <property type="project" value="TreeGrafter"/>
</dbReference>
<keyword evidence="7 17" id="KW-0378">Hydrolase</keyword>
<dbReference type="InterPro" id="IPR050396">
    <property type="entry name" value="Glycosyltr_51/Transpeptidase"/>
</dbReference>
<comment type="similarity">
    <text evidence="2">In the N-terminal section; belongs to the glycosyltransferase 51 family.</text>
</comment>
<dbReference type="InterPro" id="IPR023346">
    <property type="entry name" value="Lysozyme-like_dom_sf"/>
</dbReference>
<evidence type="ECO:0000256" key="6">
    <source>
        <dbReference type="ARBA" id="ARBA00022679"/>
    </source>
</evidence>
<dbReference type="InterPro" id="IPR012338">
    <property type="entry name" value="Beta-lactam/transpept-like"/>
</dbReference>
<gene>
    <name evidence="17" type="ORF">AVDCRST_MAG07-2044</name>
</gene>
<evidence type="ECO:0000256" key="11">
    <source>
        <dbReference type="ARBA" id="ARBA00023316"/>
    </source>
</evidence>
<dbReference type="GO" id="GO:0006508">
    <property type="term" value="P:proteolysis"/>
    <property type="evidence" value="ECO:0007669"/>
    <property type="project" value="UniProtKB-KW"/>
</dbReference>
<keyword evidence="5 17" id="KW-0328">Glycosyltransferase</keyword>
<evidence type="ECO:0000256" key="13">
    <source>
        <dbReference type="ARBA" id="ARBA00049902"/>
    </source>
</evidence>
<dbReference type="GO" id="GO:0071555">
    <property type="term" value="P:cell wall organization"/>
    <property type="evidence" value="ECO:0007669"/>
    <property type="project" value="UniProtKB-KW"/>
</dbReference>
<dbReference type="AlphaFoldDB" id="A0A6J4LAZ6"/>
<evidence type="ECO:0000256" key="14">
    <source>
        <dbReference type="SAM" id="MobiDB-lite"/>
    </source>
</evidence>
<dbReference type="InterPro" id="IPR001460">
    <property type="entry name" value="PCN-bd_Tpept"/>
</dbReference>
<evidence type="ECO:0000256" key="5">
    <source>
        <dbReference type="ARBA" id="ARBA00022676"/>
    </source>
</evidence>
<dbReference type="EC" id="3.4.-.-" evidence="17"/>
<dbReference type="SUPFAM" id="SSF56601">
    <property type="entry name" value="beta-lactamase/transpeptidase-like"/>
    <property type="match status" value="1"/>
</dbReference>
<dbReference type="GO" id="GO:0009252">
    <property type="term" value="P:peptidoglycan biosynthetic process"/>
    <property type="evidence" value="ECO:0007669"/>
    <property type="project" value="UniProtKB-KW"/>
</dbReference>
<dbReference type="SUPFAM" id="SSF53955">
    <property type="entry name" value="Lysozyme-like"/>
    <property type="match status" value="1"/>
</dbReference>
<dbReference type="Gene3D" id="3.40.710.10">
    <property type="entry name" value="DD-peptidase/beta-lactamase superfamily"/>
    <property type="match status" value="1"/>
</dbReference>
<dbReference type="GO" id="GO:0008955">
    <property type="term" value="F:peptidoglycan glycosyltransferase activity"/>
    <property type="evidence" value="ECO:0007669"/>
    <property type="project" value="UniProtKB-EC"/>
</dbReference>
<feature type="region of interest" description="Disordered" evidence="14">
    <location>
        <begin position="678"/>
        <end position="708"/>
    </location>
</feature>
<evidence type="ECO:0000259" key="15">
    <source>
        <dbReference type="Pfam" id="PF00905"/>
    </source>
</evidence>
<dbReference type="GO" id="GO:0008360">
    <property type="term" value="P:regulation of cell shape"/>
    <property type="evidence" value="ECO:0007669"/>
    <property type="project" value="UniProtKB-KW"/>
</dbReference>
<evidence type="ECO:0000256" key="3">
    <source>
        <dbReference type="ARBA" id="ARBA00022645"/>
    </source>
</evidence>
<keyword evidence="11" id="KW-0961">Cell wall biogenesis/degradation</keyword>
<comment type="catalytic activity">
    <reaction evidence="12">
        <text>Preferential cleavage: (Ac)2-L-Lys-D-Ala-|-D-Ala. Also transpeptidation of peptidyl-alanyl moieties that are N-acyl substituents of D-alanine.</text>
        <dbReference type="EC" id="3.4.16.4"/>
    </reaction>
</comment>
<evidence type="ECO:0000259" key="16">
    <source>
        <dbReference type="Pfam" id="PF00912"/>
    </source>
</evidence>
<reference evidence="17" key="1">
    <citation type="submission" date="2020-02" db="EMBL/GenBank/DDBJ databases">
        <authorList>
            <person name="Meier V. D."/>
        </authorList>
    </citation>
    <scope>NUCLEOTIDE SEQUENCE</scope>
    <source>
        <strain evidence="17">AVDCRST_MAG07</strain>
    </source>
</reference>
<dbReference type="FunFam" id="1.10.3810.10:FF:000001">
    <property type="entry name" value="Penicillin-binding protein 1A"/>
    <property type="match status" value="1"/>
</dbReference>
<feature type="domain" description="Penicillin-binding protein transpeptidase" evidence="15">
    <location>
        <begin position="362"/>
        <end position="631"/>
    </location>
</feature>
<evidence type="ECO:0000256" key="7">
    <source>
        <dbReference type="ARBA" id="ARBA00022801"/>
    </source>
</evidence>
<keyword evidence="6 17" id="KW-0808">Transferase</keyword>
<protein>
    <submittedName>
        <fullName evidence="17">Multimodular transpeptidase-transglycosylase</fullName>
        <ecNumber evidence="17">2.4.1.129</ecNumber>
        <ecNumber evidence="17">3.4.-.-</ecNumber>
    </submittedName>
</protein>
<evidence type="ECO:0000313" key="17">
    <source>
        <dbReference type="EMBL" id="CAA9327337.1"/>
    </source>
</evidence>
<comment type="similarity">
    <text evidence="1">In the C-terminal section; belongs to the transpeptidase family.</text>
</comment>
<dbReference type="EC" id="2.4.1.129" evidence="17"/>
<evidence type="ECO:0000256" key="8">
    <source>
        <dbReference type="ARBA" id="ARBA00022960"/>
    </source>
</evidence>
<keyword evidence="9" id="KW-0573">Peptidoglycan synthesis</keyword>
<keyword evidence="8" id="KW-0133">Cell shape</keyword>
<dbReference type="GO" id="GO:0009002">
    <property type="term" value="F:serine-type D-Ala-D-Ala carboxypeptidase activity"/>
    <property type="evidence" value="ECO:0007669"/>
    <property type="project" value="UniProtKB-EC"/>
</dbReference>
<dbReference type="InterPro" id="IPR036950">
    <property type="entry name" value="PBP_transglycosylase"/>
</dbReference>
<dbReference type="Pfam" id="PF00912">
    <property type="entry name" value="Transgly"/>
    <property type="match status" value="1"/>
</dbReference>